<dbReference type="InterPro" id="IPR003599">
    <property type="entry name" value="Ig_sub"/>
</dbReference>
<comment type="similarity">
    <text evidence="2">Belongs to the protein kinase superfamily. CAMK Ser/Thr protein kinase family.</text>
</comment>
<dbReference type="InterPro" id="IPR036179">
    <property type="entry name" value="Ig-like_dom_sf"/>
</dbReference>
<dbReference type="PANTHER" id="PTHR47633:SF3">
    <property type="entry name" value="STRIATED MUSCLE PREFERENTIALLY EXPRESSED PROTEIN KINASE"/>
    <property type="match status" value="1"/>
</dbReference>
<evidence type="ECO:0000313" key="15">
    <source>
        <dbReference type="Proteomes" id="UP000518266"/>
    </source>
</evidence>
<dbReference type="CDD" id="cd00063">
    <property type="entry name" value="FN3"/>
    <property type="match status" value="1"/>
</dbReference>
<feature type="region of interest" description="Disordered" evidence="10">
    <location>
        <begin position="1918"/>
        <end position="1988"/>
    </location>
</feature>
<dbReference type="CDD" id="cd00096">
    <property type="entry name" value="Ig"/>
    <property type="match status" value="1"/>
</dbReference>
<keyword evidence="3" id="KW-0963">Cytoplasm</keyword>
<dbReference type="InterPro" id="IPR003961">
    <property type="entry name" value="FN3_dom"/>
</dbReference>
<dbReference type="InterPro" id="IPR013098">
    <property type="entry name" value="Ig_I-set"/>
</dbReference>
<feature type="domain" description="Ig-like" evidence="12">
    <location>
        <begin position="1130"/>
        <end position="1220"/>
    </location>
</feature>
<dbReference type="OrthoDB" id="2570713at2759"/>
<keyword evidence="8" id="KW-0393">Immunoglobulin domain</keyword>
<keyword evidence="6 9" id="KW-0067">ATP-binding</keyword>
<dbReference type="PANTHER" id="PTHR47633">
    <property type="entry name" value="IMMUNOGLOBULIN"/>
    <property type="match status" value="1"/>
</dbReference>
<feature type="binding site" evidence="9">
    <location>
        <position position="1601"/>
    </location>
    <ligand>
        <name>ATP</name>
        <dbReference type="ChEBI" id="CHEBI:30616"/>
    </ligand>
</feature>
<accession>A0A7J5Y0J0</accession>
<proteinExistence type="inferred from homology"/>
<feature type="compositionally biased region" description="Polar residues" evidence="10">
    <location>
        <begin position="434"/>
        <end position="453"/>
    </location>
</feature>
<evidence type="ECO:0008006" key="16">
    <source>
        <dbReference type="Google" id="ProtNLM"/>
    </source>
</evidence>
<dbReference type="FunFam" id="1.10.510.10:FF:000344">
    <property type="entry name" value="striated muscle preferentially expressed protein kinase isoform X1"/>
    <property type="match status" value="1"/>
</dbReference>
<dbReference type="FunFam" id="2.60.40.10:FF:000497">
    <property type="entry name" value="Striated muscle preferentially expressed protein kinase"/>
    <property type="match status" value="1"/>
</dbReference>
<keyword evidence="4" id="KW-0677">Repeat</keyword>
<feature type="region of interest" description="Disordered" evidence="10">
    <location>
        <begin position="620"/>
        <end position="672"/>
    </location>
</feature>
<dbReference type="Gene3D" id="1.10.510.10">
    <property type="entry name" value="Transferase(Phosphotransferase) domain 1"/>
    <property type="match status" value="1"/>
</dbReference>
<organism evidence="14 15">
    <name type="scientific">Dissostichus mawsoni</name>
    <name type="common">Antarctic cod</name>
    <dbReference type="NCBI Taxonomy" id="36200"/>
    <lineage>
        <taxon>Eukaryota</taxon>
        <taxon>Metazoa</taxon>
        <taxon>Chordata</taxon>
        <taxon>Craniata</taxon>
        <taxon>Vertebrata</taxon>
        <taxon>Euteleostomi</taxon>
        <taxon>Actinopterygii</taxon>
        <taxon>Neopterygii</taxon>
        <taxon>Teleostei</taxon>
        <taxon>Neoteleostei</taxon>
        <taxon>Acanthomorphata</taxon>
        <taxon>Eupercaria</taxon>
        <taxon>Perciformes</taxon>
        <taxon>Notothenioidei</taxon>
        <taxon>Nototheniidae</taxon>
        <taxon>Dissostichus</taxon>
    </lineage>
</organism>
<reference evidence="14 15" key="1">
    <citation type="submission" date="2020-03" db="EMBL/GenBank/DDBJ databases">
        <title>Dissostichus mawsoni Genome sequencing and assembly.</title>
        <authorList>
            <person name="Park H."/>
        </authorList>
    </citation>
    <scope>NUCLEOTIDE SEQUENCE [LARGE SCALE GENOMIC DNA]</scope>
    <source>
        <strain evidence="14">DM0001</strain>
        <tissue evidence="14">Muscle</tissue>
    </source>
</reference>
<keyword evidence="7" id="KW-1015">Disulfide bond</keyword>
<evidence type="ECO:0000259" key="12">
    <source>
        <dbReference type="PROSITE" id="PS50835"/>
    </source>
</evidence>
<dbReference type="Pfam" id="PF00041">
    <property type="entry name" value="fn3"/>
    <property type="match status" value="1"/>
</dbReference>
<feature type="region of interest" description="Disordered" evidence="10">
    <location>
        <begin position="1871"/>
        <end position="1894"/>
    </location>
</feature>
<dbReference type="SUPFAM" id="SSF49265">
    <property type="entry name" value="Fibronectin type III"/>
    <property type="match status" value="1"/>
</dbReference>
<dbReference type="InterPro" id="IPR000719">
    <property type="entry name" value="Prot_kinase_dom"/>
</dbReference>
<dbReference type="SMART" id="SM00220">
    <property type="entry name" value="S_TKc"/>
    <property type="match status" value="1"/>
</dbReference>
<dbReference type="Pfam" id="PF00069">
    <property type="entry name" value="Pkinase"/>
    <property type="match status" value="1"/>
</dbReference>
<keyword evidence="15" id="KW-1185">Reference proteome</keyword>
<dbReference type="SMART" id="SM00060">
    <property type="entry name" value="FN3"/>
    <property type="match status" value="1"/>
</dbReference>
<dbReference type="SMART" id="SM00408">
    <property type="entry name" value="IGc2"/>
    <property type="match status" value="7"/>
</dbReference>
<evidence type="ECO:0000256" key="3">
    <source>
        <dbReference type="ARBA" id="ARBA00022490"/>
    </source>
</evidence>
<feature type="domain" description="Ig-like" evidence="12">
    <location>
        <begin position="1415"/>
        <end position="1536"/>
    </location>
</feature>
<dbReference type="InterPro" id="IPR036116">
    <property type="entry name" value="FN3_sf"/>
</dbReference>
<dbReference type="InterPro" id="IPR011009">
    <property type="entry name" value="Kinase-like_dom_sf"/>
</dbReference>
<feature type="region of interest" description="Disordered" evidence="10">
    <location>
        <begin position="390"/>
        <end position="548"/>
    </location>
</feature>
<feature type="compositionally biased region" description="Basic and acidic residues" evidence="10">
    <location>
        <begin position="272"/>
        <end position="287"/>
    </location>
</feature>
<evidence type="ECO:0000256" key="2">
    <source>
        <dbReference type="ARBA" id="ARBA00006692"/>
    </source>
</evidence>
<evidence type="ECO:0000256" key="6">
    <source>
        <dbReference type="ARBA" id="ARBA00022840"/>
    </source>
</evidence>
<feature type="compositionally biased region" description="Basic residues" evidence="10">
    <location>
        <begin position="644"/>
        <end position="654"/>
    </location>
</feature>
<comment type="subcellular location">
    <subcellularLocation>
        <location evidence="1">Cytoplasm</location>
    </subcellularLocation>
</comment>
<dbReference type="InterPro" id="IPR013783">
    <property type="entry name" value="Ig-like_fold"/>
</dbReference>
<feature type="region of interest" description="Disordered" evidence="10">
    <location>
        <begin position="1"/>
        <end position="50"/>
    </location>
</feature>
<evidence type="ECO:0000259" key="13">
    <source>
        <dbReference type="PROSITE" id="PS50853"/>
    </source>
</evidence>
<feature type="compositionally biased region" description="Low complexity" evidence="10">
    <location>
        <begin position="1877"/>
        <end position="1886"/>
    </location>
</feature>
<feature type="compositionally biased region" description="Acidic residues" evidence="10">
    <location>
        <begin position="138"/>
        <end position="150"/>
    </location>
</feature>
<feature type="domain" description="Ig-like" evidence="12">
    <location>
        <begin position="678"/>
        <end position="766"/>
    </location>
</feature>
<keyword evidence="5 9" id="KW-0547">Nucleotide-binding</keyword>
<dbReference type="InterPro" id="IPR007110">
    <property type="entry name" value="Ig-like_dom"/>
</dbReference>
<dbReference type="FunFam" id="2.60.40.10:FF:000425">
    <property type="entry name" value="Myosin light chain kinase"/>
    <property type="match status" value="1"/>
</dbReference>
<feature type="compositionally biased region" description="Polar residues" evidence="10">
    <location>
        <begin position="1918"/>
        <end position="1937"/>
    </location>
</feature>
<dbReference type="PROSITE" id="PS50835">
    <property type="entry name" value="IG_LIKE"/>
    <property type="match status" value="6"/>
</dbReference>
<feature type="domain" description="Ig-like" evidence="12">
    <location>
        <begin position="906"/>
        <end position="991"/>
    </location>
</feature>
<dbReference type="Gene3D" id="2.60.40.10">
    <property type="entry name" value="Immunoglobulins"/>
    <property type="match status" value="9"/>
</dbReference>
<feature type="domain" description="Protein kinase" evidence="11">
    <location>
        <begin position="1564"/>
        <end position="1816"/>
    </location>
</feature>
<evidence type="ECO:0000256" key="10">
    <source>
        <dbReference type="SAM" id="MobiDB-lite"/>
    </source>
</evidence>
<evidence type="ECO:0000256" key="8">
    <source>
        <dbReference type="ARBA" id="ARBA00023319"/>
    </source>
</evidence>
<feature type="region of interest" description="Disordered" evidence="10">
    <location>
        <begin position="138"/>
        <end position="350"/>
    </location>
</feature>
<dbReference type="FunFam" id="2.60.40.10:FF:000513">
    <property type="entry name" value="striated muscle preferentially expressed protein kinase"/>
    <property type="match status" value="1"/>
</dbReference>
<feature type="domain" description="Ig-like" evidence="12">
    <location>
        <begin position="1000"/>
        <end position="1092"/>
    </location>
</feature>
<dbReference type="InterPro" id="IPR008271">
    <property type="entry name" value="Ser/Thr_kinase_AS"/>
</dbReference>
<feature type="compositionally biased region" description="Polar residues" evidence="10">
    <location>
        <begin position="524"/>
        <end position="538"/>
    </location>
</feature>
<dbReference type="PROSITE" id="PS00107">
    <property type="entry name" value="PROTEIN_KINASE_ATP"/>
    <property type="match status" value="1"/>
</dbReference>
<feature type="compositionally biased region" description="Polar residues" evidence="10">
    <location>
        <begin position="190"/>
        <end position="204"/>
    </location>
</feature>
<dbReference type="GO" id="GO:0004672">
    <property type="term" value="F:protein kinase activity"/>
    <property type="evidence" value="ECO:0007669"/>
    <property type="project" value="InterPro"/>
</dbReference>
<feature type="compositionally biased region" description="Basic and acidic residues" evidence="10">
    <location>
        <begin position="1944"/>
        <end position="1954"/>
    </location>
</feature>
<dbReference type="PROSITE" id="PS00108">
    <property type="entry name" value="PROTEIN_KINASE_ST"/>
    <property type="match status" value="1"/>
</dbReference>
<dbReference type="FunFam" id="2.60.40.10:FF:000428">
    <property type="entry name" value="striated muscle preferentially expressed protein kinase"/>
    <property type="match status" value="1"/>
</dbReference>
<dbReference type="PROSITE" id="PS50011">
    <property type="entry name" value="PROTEIN_KINASE_DOM"/>
    <property type="match status" value="1"/>
</dbReference>
<protein>
    <recommendedName>
        <fullName evidence="16">Striated muscle enriched protein kinase b</fullName>
    </recommendedName>
</protein>
<dbReference type="SUPFAM" id="SSF56112">
    <property type="entry name" value="Protein kinase-like (PK-like)"/>
    <property type="match status" value="1"/>
</dbReference>
<feature type="compositionally biased region" description="Basic and acidic residues" evidence="10">
    <location>
        <begin position="321"/>
        <end position="340"/>
    </location>
</feature>
<comment type="caution">
    <text evidence="14">The sequence shown here is derived from an EMBL/GenBank/DDBJ whole genome shotgun (WGS) entry which is preliminary data.</text>
</comment>
<evidence type="ECO:0000256" key="7">
    <source>
        <dbReference type="ARBA" id="ARBA00023157"/>
    </source>
</evidence>
<evidence type="ECO:0000256" key="9">
    <source>
        <dbReference type="PROSITE-ProRule" id="PRU10141"/>
    </source>
</evidence>
<feature type="compositionally biased region" description="Basic and acidic residues" evidence="10">
    <location>
        <begin position="539"/>
        <end position="548"/>
    </location>
</feature>
<feature type="domain" description="Ig-like" evidence="12">
    <location>
        <begin position="51"/>
        <end position="133"/>
    </location>
</feature>
<dbReference type="SMART" id="SM00409">
    <property type="entry name" value="IG"/>
    <property type="match status" value="7"/>
</dbReference>
<dbReference type="PROSITE" id="PS50853">
    <property type="entry name" value="FN3"/>
    <property type="match status" value="1"/>
</dbReference>
<evidence type="ECO:0000256" key="4">
    <source>
        <dbReference type="ARBA" id="ARBA00022737"/>
    </source>
</evidence>
<dbReference type="Proteomes" id="UP000518266">
    <property type="component" value="Unassembled WGS sequence"/>
</dbReference>
<name>A0A7J5Y0J0_DISMA</name>
<dbReference type="InterPro" id="IPR003598">
    <property type="entry name" value="Ig_sub2"/>
</dbReference>
<sequence>MRKAEVQMTLKKGADKAATPPSPIIPPKRSKAGPVKVTPDPRGIGYPNQTPPVFARKMRNAAVGTGCDIRLKVTVAGDPQPSLYWYHNDELLNMENQEYGGLWIRDCKPSDAGLYTCIANNHVGEARSSAVLAVLDLGEDSETTEDEGDQYETKEDSWDVEDQAVHKENFSRESPPQALPPPSPRLIKRPSTSPMPSRSGSTEPINLRKKAVLPTDYQDTVPGEFEEKVKHPRSLSQSNPHESRSQTPLSEYSRKEFNLRPSPKLTRASSKVFEKVRGLEERRRSLDIPEGSISAGSWAGFNRAGSVDSDDGGSRLGISRESSREDLREALKEDAAERRSMFRQRAASLEDKPRITQKVQDIENKFTEELQRIKKLVGRPHMKKSFSTEQLTLKSKQRQPFRKIEPIPPQVLQKLQERERAQWAKEQKEKEHSSQPIQQQQKIARTGSTSLTISRFGEVAGTPESMQLSDLPGQRSVRELSRVSPVTEIVQRSSSPSLYHQQRTESPFRKVERRPPSPLVQRVSRLQESPLFQESLGSQKDETSGRKTPIEVALRRIENRPESPLVQKRVDIVDELSPQPPLKPPRMSPVTPTENRMEVDPAKTSIKMRIPAIIVEDEKMEEDVPVKTSEPQQITASGKEGRQTKAKGKNRRTRPLSPELDSSDDSYVSAEEDPMEAPVFEFPLQDTVASAGADVLLRCIIAGTPIPEVTWTKENTEIAGIANYMVKVEGERHTLLIKSAKMSDGGKYCVTAVNQTGRATSSAVLLIKAESAQEPRGNLGLPRDISSPITSDEEYLSPLEEGMDFGGPELRKTIDTRFRKPPAFLVTMSDQAVIEGQEVTMSAEDRVTVKTGPRHIVRETEDGNFEMTIKSAVKSDSGIYTCKIINEYGTKQSEGRLEVKAPPVEPGLAVIRPVRDITAKAGETVLFECHVIGPKDTDVDWLSDGKLIQPALLNCKMHFDGRKCRLLLNSVHEDDSGTYMCKLSTAKEEVTSCGKLKVIPSIEPLFTRKLDVLEVMEGRNARFDCKVSGTPPPKVIWSHFDHPLTESEDVRILREGGRHSLFISHVTNEDEGFYTVIARNNHGEAESSAELYIQEPRPAISSQMAKLEKMPSIPEEPEVPENEVERFTMPDFIKPLYDLDVIEGKEAVLKCKVAGLPYPTIFWFHNGKRIESTEDRKMTQFRDVHSLVIRSVCHAHGGVYKSVISNKVGKATCYAHLYVTDILPDPPDGTPVIESITGKTITLSWKKPRRLDPSIDPISLMYAIQQQALGSIQWTIIASGLKETTYIISTLSKGVRYAFRVLTITSKAFSKPSPSTDSVQLLDRGPYLQEAPVIIDKPDIVYVMENQSVAITVTLNHVNAAVLWKRRGAVLSSKPGLYEMTMPDDDQQTLKLLKVKSADIGEMMFVASNDFGTPPTFETIMEDLEVCAGETPRFAVVVEGKPVPDILWLKVFIFFSIQISLIVFTAEYKSFKIKSICTGFCFQNDILLSESCHYTFVYDDNECSLVVLNARPEDSGVYTCTARNLAGSVSCKAELTIHEATRKQEPKDDEEAIRRKMRRLTDNYDIHKEIGRGAFSYVKRVTQKVGKMEYAAKFISTRAKKKESARREMNLLSKLDHERVLYFQDAFENKNAVIIITELCHEEILDRFTRKSIVMESDVSTLMYKTNARGHDYLHHQNIIHLDIKPDNILMADSQSDQIRICDFGNALQVTPDEAQYCKYGTPEFVAPEIVSQTPVSKATDIWSIGVIAYLFLTGVSPFAGENDRSSVLNIRNYNVAFEESMFADLCREAKGLIIKLLVADRLRPDTQGCLRHPWFKILSKGKAISTEALRKFVSRRKWQRSLISYKSKMVMRSIPELLNDSSSHISIAVPRNLKESSPMPSSSSDSNEDIDELPFIPMPLNMEFSGSRMSLNDIQTNEQETGKQDGTSKLSGSPVQGQEAMECDTKEMDKEGVEITGKGRLRKRSPKDNDKGSSDEESPAELPQKHR</sequence>
<dbReference type="FunFam" id="2.60.40.10:FF:000080">
    <property type="entry name" value="Myosin light chain kinase, smooth muscle"/>
    <property type="match status" value="1"/>
</dbReference>
<dbReference type="FunFam" id="2.60.40.10:FF:001056">
    <property type="entry name" value="Striated muscle preferentially expressed protein kinase"/>
    <property type="match status" value="1"/>
</dbReference>
<feature type="compositionally biased region" description="Polar residues" evidence="10">
    <location>
        <begin position="234"/>
        <end position="250"/>
    </location>
</feature>
<dbReference type="GO" id="GO:0005524">
    <property type="term" value="F:ATP binding"/>
    <property type="evidence" value="ECO:0007669"/>
    <property type="project" value="UniProtKB-UniRule"/>
</dbReference>
<feature type="compositionally biased region" description="Pro residues" evidence="10">
    <location>
        <begin position="578"/>
        <end position="587"/>
    </location>
</feature>
<feature type="compositionally biased region" description="Basic and acidic residues" evidence="10">
    <location>
        <begin position="151"/>
        <end position="171"/>
    </location>
</feature>
<feature type="region of interest" description="Disordered" evidence="10">
    <location>
        <begin position="576"/>
        <end position="599"/>
    </location>
</feature>
<evidence type="ECO:0000256" key="1">
    <source>
        <dbReference type="ARBA" id="ARBA00004496"/>
    </source>
</evidence>
<evidence type="ECO:0000313" key="14">
    <source>
        <dbReference type="EMBL" id="KAF3842850.1"/>
    </source>
</evidence>
<evidence type="ECO:0000256" key="5">
    <source>
        <dbReference type="ARBA" id="ARBA00022741"/>
    </source>
</evidence>
<feature type="compositionally biased region" description="Polar residues" evidence="10">
    <location>
        <begin position="490"/>
        <end position="501"/>
    </location>
</feature>
<dbReference type="Pfam" id="PF07679">
    <property type="entry name" value="I-set"/>
    <property type="match status" value="7"/>
</dbReference>
<gene>
    <name evidence="14" type="ORF">F7725_001699</name>
</gene>
<dbReference type="InterPro" id="IPR017441">
    <property type="entry name" value="Protein_kinase_ATP_BS"/>
</dbReference>
<dbReference type="Gene3D" id="3.30.200.20">
    <property type="entry name" value="Phosphorylase Kinase, domain 1"/>
    <property type="match status" value="1"/>
</dbReference>
<dbReference type="EMBL" id="JAAKFY010000018">
    <property type="protein sequence ID" value="KAF3842850.1"/>
    <property type="molecule type" value="Genomic_DNA"/>
</dbReference>
<evidence type="ECO:0000259" key="11">
    <source>
        <dbReference type="PROSITE" id="PS50011"/>
    </source>
</evidence>
<feature type="compositionally biased region" description="Basic and acidic residues" evidence="10">
    <location>
        <begin position="502"/>
        <end position="515"/>
    </location>
</feature>
<feature type="compositionally biased region" description="Basic and acidic residues" evidence="10">
    <location>
        <begin position="415"/>
        <end position="433"/>
    </location>
</feature>
<dbReference type="GO" id="GO:0005737">
    <property type="term" value="C:cytoplasm"/>
    <property type="evidence" value="ECO:0007669"/>
    <property type="project" value="UniProtKB-SubCell"/>
</dbReference>
<feature type="domain" description="Fibronectin type-III" evidence="13">
    <location>
        <begin position="1227"/>
        <end position="1324"/>
    </location>
</feature>
<dbReference type="SUPFAM" id="SSF48726">
    <property type="entry name" value="Immunoglobulin"/>
    <property type="match status" value="8"/>
</dbReference>